<dbReference type="Pfam" id="PF10395">
    <property type="entry name" value="Utp8_b_propeller"/>
    <property type="match status" value="1"/>
</dbReference>
<evidence type="ECO:0000313" key="4">
    <source>
        <dbReference type="Proteomes" id="UP000054886"/>
    </source>
</evidence>
<dbReference type="VEuPathDB" id="FungiDB:GVI51_I10351"/>
<comment type="caution">
    <text evidence="3">The sequence shown here is derived from an EMBL/GenBank/DDBJ whole genome shotgun (WGS) entry which is preliminary data.</text>
</comment>
<dbReference type="AlphaFoldDB" id="A0A0W0CEM1"/>
<dbReference type="GO" id="GO:0000462">
    <property type="term" value="P:maturation of SSU-rRNA from tricistronic rRNA transcript (SSU-rRNA, 5.8S rRNA, LSU-rRNA)"/>
    <property type="evidence" value="ECO:0007669"/>
    <property type="project" value="EnsemblFungi"/>
</dbReference>
<dbReference type="InterPro" id="IPR018843">
    <property type="entry name" value="Utp8_b-prop"/>
</dbReference>
<dbReference type="VEuPathDB" id="FungiDB:B1J91_I10560g"/>
<evidence type="ECO:0000259" key="1">
    <source>
        <dbReference type="Pfam" id="PF10395"/>
    </source>
</evidence>
<evidence type="ECO:0000313" key="3">
    <source>
        <dbReference type="EMBL" id="KTA95706.1"/>
    </source>
</evidence>
<sequence>MPSLSQPFRLAVLPKIASLHNFSQKKTYIKVADSFTPDSNSVLLGISGSSISKYVITPTPRLIFNVPIPSTHLVSACNMGTYSETSTVSSDPQATADETSDTAPTSTNTVEETKHYEIWCYALSANNKTHTLNCLIREVDNNNTSITENNPQFNAKFKEQIINIEVDTKHKVIVVLFETGLVQFYDLQLKLLNSINTPYRDIKIVKTFEENGLEYMLLISDLKDQKVALQLYEVSTEEKKVKELTSSIIENFNLQDSLLCYQFGRIYRLFKDEIEVYSIPSLQLNSKVKIPFLSEIEDKNCLISLKPIATNRVLLTVKNKIYLLDLLHKSILSEREVSHMKTFQILKTAMNRDGSESKLTLALGISTKNGQNPTSALEIINIDVGSNSLKDSLGKSFLRRNNQIQGQLKNLFPEPKYELPSINFPEILGKLKNANSAEKFDETFFNLLNIKEEMFTENSRFLNDQRFLASVLDLIFTKIDYNKSCPRSLMFLLTHPLFPKEKAIGLLTKVKSNSRLFKQAIVTCPNLPLQELLQELFTIKNSELVVDISMRILQDYTKDAIKEEIKKLDQVSVENFMNFIIKMNNREAAVSDFTMFTPQIFKLLSLILDSIGLFGLEESILIQLSSIIEKEVKIAERNVELWNIMDAKMLSVKKSSSTAASKLAENSQTPYIVEYIDI</sequence>
<protein>
    <submittedName>
        <fullName evidence="3">U3 small nucleolar RNA-associated protein 8</fullName>
    </submittedName>
</protein>
<name>A0A0W0CEM1_CANGB</name>
<dbReference type="GO" id="GO:0034511">
    <property type="term" value="F:U3 snoRNA binding"/>
    <property type="evidence" value="ECO:0007669"/>
    <property type="project" value="EnsemblFungi"/>
</dbReference>
<organism evidence="3 4">
    <name type="scientific">Candida glabrata</name>
    <name type="common">Yeast</name>
    <name type="synonym">Torulopsis glabrata</name>
    <dbReference type="NCBI Taxonomy" id="5478"/>
    <lineage>
        <taxon>Eukaryota</taxon>
        <taxon>Fungi</taxon>
        <taxon>Dikarya</taxon>
        <taxon>Ascomycota</taxon>
        <taxon>Saccharomycotina</taxon>
        <taxon>Saccharomycetes</taxon>
        <taxon>Saccharomycetales</taxon>
        <taxon>Saccharomycetaceae</taxon>
        <taxon>Nakaseomyces</taxon>
    </lineage>
</organism>
<dbReference type="GO" id="GO:0000049">
    <property type="term" value="F:tRNA binding"/>
    <property type="evidence" value="ECO:0007669"/>
    <property type="project" value="EnsemblFungi"/>
</dbReference>
<proteinExistence type="predicted"/>
<dbReference type="GO" id="GO:0033553">
    <property type="term" value="C:rDNA heterochromatin"/>
    <property type="evidence" value="ECO:0007669"/>
    <property type="project" value="EnsemblFungi"/>
</dbReference>
<dbReference type="GO" id="GO:0006409">
    <property type="term" value="P:tRNA export from nucleus"/>
    <property type="evidence" value="ECO:0007669"/>
    <property type="project" value="EnsemblFungi"/>
</dbReference>
<dbReference type="GO" id="GO:0034455">
    <property type="term" value="C:t-UTP complex"/>
    <property type="evidence" value="ECO:0007669"/>
    <property type="project" value="EnsemblFungi"/>
</dbReference>
<dbReference type="VEuPathDB" id="FungiDB:CAGL0I10560g"/>
<dbReference type="VEuPathDB" id="FungiDB:GWK60_I05995"/>
<feature type="domain" description="Utp8 C-terminal" evidence="2">
    <location>
        <begin position="407"/>
        <end position="668"/>
    </location>
</feature>
<dbReference type="GO" id="GO:0045943">
    <property type="term" value="P:positive regulation of transcription by RNA polymerase I"/>
    <property type="evidence" value="ECO:0007669"/>
    <property type="project" value="EnsemblFungi"/>
</dbReference>
<gene>
    <name evidence="3" type="ORF">AO440_002780</name>
</gene>
<dbReference type="Pfam" id="PF22542">
    <property type="entry name" value="Utp8_C"/>
    <property type="match status" value="1"/>
</dbReference>
<reference evidence="3 4" key="1">
    <citation type="submission" date="2015-10" db="EMBL/GenBank/DDBJ databases">
        <title>Draft genomes sequences of Candida glabrata isolates 1A, 1B, 2A, 2B, 3A and 3B.</title>
        <authorList>
            <person name="Haavelsrud O.E."/>
            <person name="Gaustad P."/>
        </authorList>
    </citation>
    <scope>NUCLEOTIDE SEQUENCE [LARGE SCALE GENOMIC DNA]</scope>
    <source>
        <strain evidence="3">910700640</strain>
    </source>
</reference>
<evidence type="ECO:0000259" key="2">
    <source>
        <dbReference type="Pfam" id="PF22542"/>
    </source>
</evidence>
<dbReference type="Proteomes" id="UP000054886">
    <property type="component" value="Unassembled WGS sequence"/>
</dbReference>
<accession>A0A0W0CEM1</accession>
<dbReference type="GO" id="GO:0032040">
    <property type="term" value="C:small-subunit processome"/>
    <property type="evidence" value="ECO:0007669"/>
    <property type="project" value="EnsemblFungi"/>
</dbReference>
<dbReference type="EMBL" id="LLZZ01000182">
    <property type="protein sequence ID" value="KTA95706.1"/>
    <property type="molecule type" value="Genomic_DNA"/>
</dbReference>
<feature type="domain" description="Utp8 beta-propeller" evidence="1">
    <location>
        <begin position="1"/>
        <end position="397"/>
    </location>
</feature>
<dbReference type="InterPro" id="IPR053881">
    <property type="entry name" value="Utp8_C"/>
</dbReference>